<reference evidence="2" key="1">
    <citation type="journal article" date="2019" name="Int. J. Syst. Evol. Microbiol.">
        <title>The Global Catalogue of Microorganisms (GCM) 10K type strain sequencing project: providing services to taxonomists for standard genome sequencing and annotation.</title>
        <authorList>
            <consortium name="The Broad Institute Genomics Platform"/>
            <consortium name="The Broad Institute Genome Sequencing Center for Infectious Disease"/>
            <person name="Wu L."/>
            <person name="Ma J."/>
        </authorList>
    </citation>
    <scope>NUCLEOTIDE SEQUENCE [LARGE SCALE GENOMIC DNA]</scope>
    <source>
        <strain evidence="2">KCTC 23723</strain>
    </source>
</reference>
<dbReference type="InterPro" id="IPR021363">
    <property type="entry name" value="DUF2835"/>
</dbReference>
<evidence type="ECO:0008006" key="3">
    <source>
        <dbReference type="Google" id="ProtNLM"/>
    </source>
</evidence>
<dbReference type="Pfam" id="PF11197">
    <property type="entry name" value="DUF2835"/>
    <property type="match status" value="1"/>
</dbReference>
<name>A0ABQ2WLW2_9ALTE</name>
<organism evidence="1 2">
    <name type="scientific">Alishewanella tabrizica</name>
    <dbReference type="NCBI Taxonomy" id="671278"/>
    <lineage>
        <taxon>Bacteria</taxon>
        <taxon>Pseudomonadati</taxon>
        <taxon>Pseudomonadota</taxon>
        <taxon>Gammaproteobacteria</taxon>
        <taxon>Alteromonadales</taxon>
        <taxon>Alteromonadaceae</taxon>
        <taxon>Alishewanella</taxon>
    </lineage>
</organism>
<proteinExistence type="predicted"/>
<dbReference type="RefSeq" id="WP_189481736.1">
    <property type="nucleotide sequence ID" value="NZ_BMYR01000004.1"/>
</dbReference>
<evidence type="ECO:0000313" key="2">
    <source>
        <dbReference type="Proteomes" id="UP000634667"/>
    </source>
</evidence>
<gene>
    <name evidence="1" type="ORF">GCM10008111_13210</name>
</gene>
<sequence>MSRSYIFNGFLSPEKCQQFYRGEVKYVIVTADSGERVQLALRHFQPFISHLGIRGRFRLTLTDNGDFLRLEKIS</sequence>
<accession>A0ABQ2WLW2</accession>
<evidence type="ECO:0000313" key="1">
    <source>
        <dbReference type="EMBL" id="GGW58373.1"/>
    </source>
</evidence>
<dbReference type="EMBL" id="BMYR01000004">
    <property type="protein sequence ID" value="GGW58373.1"/>
    <property type="molecule type" value="Genomic_DNA"/>
</dbReference>
<protein>
    <recommendedName>
        <fullName evidence="3">DUF2835 domain-containing protein</fullName>
    </recommendedName>
</protein>
<comment type="caution">
    <text evidence="1">The sequence shown here is derived from an EMBL/GenBank/DDBJ whole genome shotgun (WGS) entry which is preliminary data.</text>
</comment>
<dbReference type="Proteomes" id="UP000634667">
    <property type="component" value="Unassembled WGS sequence"/>
</dbReference>
<keyword evidence="2" id="KW-1185">Reference proteome</keyword>